<dbReference type="Gene3D" id="1.10.10.10">
    <property type="entry name" value="Winged helix-like DNA-binding domain superfamily/Winged helix DNA-binding domain"/>
    <property type="match status" value="1"/>
</dbReference>
<keyword evidence="3" id="KW-0804">Transcription</keyword>
<evidence type="ECO:0000256" key="1">
    <source>
        <dbReference type="ARBA" id="ARBA00023015"/>
    </source>
</evidence>
<dbReference type="SMART" id="SM00418">
    <property type="entry name" value="HTH_ARSR"/>
    <property type="match status" value="1"/>
</dbReference>
<dbReference type="PANTHER" id="PTHR43132:SF6">
    <property type="entry name" value="HTH-TYPE TRANSCRIPTIONAL REPRESSOR CZRA"/>
    <property type="match status" value="1"/>
</dbReference>
<dbReference type="InterPro" id="IPR001845">
    <property type="entry name" value="HTH_ArsR_DNA-bd_dom"/>
</dbReference>
<dbReference type="PRINTS" id="PR00778">
    <property type="entry name" value="HTHARSR"/>
</dbReference>
<dbReference type="PANTHER" id="PTHR43132">
    <property type="entry name" value="ARSENICAL RESISTANCE OPERON REPRESSOR ARSR-RELATED"/>
    <property type="match status" value="1"/>
</dbReference>
<dbReference type="InterPro" id="IPR018334">
    <property type="entry name" value="ArsR_HTH"/>
</dbReference>
<dbReference type="SUPFAM" id="SSF46785">
    <property type="entry name" value="Winged helix' DNA-binding domain"/>
    <property type="match status" value="1"/>
</dbReference>
<sequence length="121" mass="13495">MADNKCDCNAVMQEVVDDIKNNMFSEEEINGVSNLFKVLGDPTRAKIVMALDKREVCVCDLAAALGMTKSAVSHQLALLKANNIVKARRDGKHVFYSFDDEHITTVIEIADEHIRHQHLGD</sequence>
<evidence type="ECO:0000256" key="2">
    <source>
        <dbReference type="ARBA" id="ARBA00023125"/>
    </source>
</evidence>
<reference evidence="5" key="1">
    <citation type="journal article" date="2013" name="Environ. Microbiol.">
        <title>Microbiota from the distal guts of lean and obese adolescents exhibit partial functional redundancy besides clear differences in community structure.</title>
        <authorList>
            <person name="Ferrer M."/>
            <person name="Ruiz A."/>
            <person name="Lanza F."/>
            <person name="Haange S.B."/>
            <person name="Oberbach A."/>
            <person name="Till H."/>
            <person name="Bargiela R."/>
            <person name="Campoy C."/>
            <person name="Segura M.T."/>
            <person name="Richter M."/>
            <person name="von Bergen M."/>
            <person name="Seifert J."/>
            <person name="Suarez A."/>
        </authorList>
    </citation>
    <scope>NUCLEOTIDE SEQUENCE</scope>
</reference>
<comment type="caution">
    <text evidence="5">The sequence shown here is derived from an EMBL/GenBank/DDBJ whole genome shotgun (WGS) entry which is preliminary data.</text>
</comment>
<evidence type="ECO:0000259" key="4">
    <source>
        <dbReference type="PROSITE" id="PS50987"/>
    </source>
</evidence>
<dbReference type="AlphaFoldDB" id="K1U1G2"/>
<dbReference type="InterPro" id="IPR036388">
    <property type="entry name" value="WH-like_DNA-bd_sf"/>
</dbReference>
<accession>K1U1G2</accession>
<dbReference type="PROSITE" id="PS50987">
    <property type="entry name" value="HTH_ARSR_2"/>
    <property type="match status" value="1"/>
</dbReference>
<dbReference type="PROSITE" id="PS00846">
    <property type="entry name" value="HTH_ARSR_1"/>
    <property type="match status" value="1"/>
</dbReference>
<organism evidence="5">
    <name type="scientific">human gut metagenome</name>
    <dbReference type="NCBI Taxonomy" id="408170"/>
    <lineage>
        <taxon>unclassified sequences</taxon>
        <taxon>metagenomes</taxon>
        <taxon>organismal metagenomes</taxon>
    </lineage>
</organism>
<feature type="domain" description="HTH arsR-type" evidence="4">
    <location>
        <begin position="24"/>
        <end position="118"/>
    </location>
</feature>
<dbReference type="InterPro" id="IPR036390">
    <property type="entry name" value="WH_DNA-bd_sf"/>
</dbReference>
<keyword evidence="2" id="KW-0238">DNA-binding</keyword>
<dbReference type="GO" id="GO:0003677">
    <property type="term" value="F:DNA binding"/>
    <property type="evidence" value="ECO:0007669"/>
    <property type="project" value="UniProtKB-KW"/>
</dbReference>
<keyword evidence="1" id="KW-0805">Transcription regulation</keyword>
<dbReference type="EMBL" id="AJWZ01001441">
    <property type="protein sequence ID" value="EKC73774.1"/>
    <property type="molecule type" value="Genomic_DNA"/>
</dbReference>
<proteinExistence type="predicted"/>
<dbReference type="InterPro" id="IPR011991">
    <property type="entry name" value="ArsR-like_HTH"/>
</dbReference>
<protein>
    <submittedName>
        <fullName evidence="5">Transcriptional regulator, ArsR family</fullName>
    </submittedName>
</protein>
<dbReference type="Pfam" id="PF01022">
    <property type="entry name" value="HTH_5"/>
    <property type="match status" value="1"/>
</dbReference>
<dbReference type="InterPro" id="IPR051011">
    <property type="entry name" value="Metal_resp_trans_reg"/>
</dbReference>
<name>K1U1G2_9ZZZZ</name>
<dbReference type="CDD" id="cd00090">
    <property type="entry name" value="HTH_ARSR"/>
    <property type="match status" value="1"/>
</dbReference>
<dbReference type="GO" id="GO:0003700">
    <property type="term" value="F:DNA-binding transcription factor activity"/>
    <property type="evidence" value="ECO:0007669"/>
    <property type="project" value="InterPro"/>
</dbReference>
<dbReference type="NCBIfam" id="NF033788">
    <property type="entry name" value="HTH_metalloreg"/>
    <property type="match status" value="1"/>
</dbReference>
<evidence type="ECO:0000256" key="3">
    <source>
        <dbReference type="ARBA" id="ARBA00023163"/>
    </source>
</evidence>
<gene>
    <name evidence="5" type="ORF">OBE_02215</name>
</gene>
<evidence type="ECO:0000313" key="5">
    <source>
        <dbReference type="EMBL" id="EKC73774.1"/>
    </source>
</evidence>